<gene>
    <name evidence="2" type="ORF">ODALV1_LOCUS8670</name>
</gene>
<sequence length="340" mass="39031">MQGLCSILHFIGLLEGFSWIYTSVGSSDTSHPISATIQSFCYICGFSVLLSSIHTAWLRSKELSDFINLYGVSIYKTKNPKLRFRMQNVLLSLAPAILIVVYNMVRIDSWGFQQICSFFSLNETSFKQTWNFQAIRIFFITCKLLCQIMYVFSNGLIIFIVSILKMVGNQYRQIVEDQLQSKEMDINLIIQAEDNVRKAVNSAMQLITMRVILDYSVSITYFATISYLQDGARETLYVGLYLIVSAIFWIIACELHYQVKETTKRWTHPCLRHTTNLSLERKLSVIALQSENEANPVAISCRFFTITYGFLGSMVGLIITYATIVFQMRTETDQIHRKSL</sequence>
<organism evidence="2 3">
    <name type="scientific">Orchesella dallaii</name>
    <dbReference type="NCBI Taxonomy" id="48710"/>
    <lineage>
        <taxon>Eukaryota</taxon>
        <taxon>Metazoa</taxon>
        <taxon>Ecdysozoa</taxon>
        <taxon>Arthropoda</taxon>
        <taxon>Hexapoda</taxon>
        <taxon>Collembola</taxon>
        <taxon>Entomobryomorpha</taxon>
        <taxon>Entomobryoidea</taxon>
        <taxon>Orchesellidae</taxon>
        <taxon>Orchesellinae</taxon>
        <taxon>Orchesella</taxon>
    </lineage>
</organism>
<feature type="transmembrane region" description="Helical" evidence="1">
    <location>
        <begin position="88"/>
        <end position="105"/>
    </location>
</feature>
<name>A0ABP1QDA0_9HEXA</name>
<feature type="transmembrane region" description="Helical" evidence="1">
    <location>
        <begin position="137"/>
        <end position="164"/>
    </location>
</feature>
<evidence type="ECO:0000313" key="3">
    <source>
        <dbReference type="Proteomes" id="UP001642540"/>
    </source>
</evidence>
<proteinExistence type="predicted"/>
<protein>
    <recommendedName>
        <fullName evidence="4">Gustatory receptor</fullName>
    </recommendedName>
</protein>
<keyword evidence="1" id="KW-0812">Transmembrane</keyword>
<feature type="transmembrane region" description="Helical" evidence="1">
    <location>
        <begin position="37"/>
        <end position="58"/>
    </location>
</feature>
<evidence type="ECO:0000313" key="2">
    <source>
        <dbReference type="EMBL" id="CAL8094012.1"/>
    </source>
</evidence>
<comment type="caution">
    <text evidence="2">The sequence shown here is derived from an EMBL/GenBank/DDBJ whole genome shotgun (WGS) entry which is preliminary data.</text>
</comment>
<feature type="transmembrane region" description="Helical" evidence="1">
    <location>
        <begin position="211"/>
        <end position="229"/>
    </location>
</feature>
<dbReference type="Proteomes" id="UP001642540">
    <property type="component" value="Unassembled WGS sequence"/>
</dbReference>
<dbReference type="EMBL" id="CAXLJM020000026">
    <property type="protein sequence ID" value="CAL8094012.1"/>
    <property type="molecule type" value="Genomic_DNA"/>
</dbReference>
<keyword evidence="1" id="KW-1133">Transmembrane helix</keyword>
<evidence type="ECO:0000256" key="1">
    <source>
        <dbReference type="SAM" id="Phobius"/>
    </source>
</evidence>
<reference evidence="2 3" key="1">
    <citation type="submission" date="2024-08" db="EMBL/GenBank/DDBJ databases">
        <authorList>
            <person name="Cucini C."/>
            <person name="Frati F."/>
        </authorList>
    </citation>
    <scope>NUCLEOTIDE SEQUENCE [LARGE SCALE GENOMIC DNA]</scope>
</reference>
<feature type="transmembrane region" description="Helical" evidence="1">
    <location>
        <begin position="303"/>
        <end position="324"/>
    </location>
</feature>
<feature type="transmembrane region" description="Helical" evidence="1">
    <location>
        <begin position="235"/>
        <end position="257"/>
    </location>
</feature>
<keyword evidence="3" id="KW-1185">Reference proteome</keyword>
<accession>A0ABP1QDA0</accession>
<evidence type="ECO:0008006" key="4">
    <source>
        <dbReference type="Google" id="ProtNLM"/>
    </source>
</evidence>
<keyword evidence="1" id="KW-0472">Membrane</keyword>